<dbReference type="Pfam" id="PF00072">
    <property type="entry name" value="Response_reg"/>
    <property type="match status" value="1"/>
</dbReference>
<dbReference type="SMART" id="SM00448">
    <property type="entry name" value="REC"/>
    <property type="match status" value="1"/>
</dbReference>
<dbReference type="GO" id="GO:0000160">
    <property type="term" value="P:phosphorelay signal transduction system"/>
    <property type="evidence" value="ECO:0007669"/>
    <property type="project" value="InterPro"/>
</dbReference>
<dbReference type="EMBL" id="VUOA01000044">
    <property type="protein sequence ID" value="KAA2234731.1"/>
    <property type="molecule type" value="Genomic_DNA"/>
</dbReference>
<dbReference type="Gene3D" id="3.40.50.2300">
    <property type="match status" value="1"/>
</dbReference>
<reference evidence="3 4" key="1">
    <citation type="submission" date="2019-09" db="EMBL/GenBank/DDBJ databases">
        <title>Salinarimonas rosea gen. nov., sp. nov., a new member of the a-2 subgroup of the Proteobacteria.</title>
        <authorList>
            <person name="Liu J."/>
        </authorList>
    </citation>
    <scope>NUCLEOTIDE SEQUENCE [LARGE SCALE GENOMIC DNA]</scope>
    <source>
        <strain evidence="3 4">BN140002</strain>
    </source>
</reference>
<dbReference type="SUPFAM" id="SSF52172">
    <property type="entry name" value="CheY-like"/>
    <property type="match status" value="1"/>
</dbReference>
<name>A0A5B2V700_9HYPH</name>
<sequence length="149" mass="16682">MQRDDEVILIVEDSEDDRALLARAFRKANVTVPIQFAEDGDEALAVLQALSAASVQHPVVILLDLKLPRRSGFEVLEWIKAQPTLRRVPVVILTSSRESTDLARAYDLGANSYLVKPARLDTLLEMVERIDTYWLKLNQRAESGQPTVG</sequence>
<keyword evidence="4" id="KW-1185">Reference proteome</keyword>
<dbReference type="OrthoDB" id="9793549at2"/>
<dbReference type="InterPro" id="IPR052893">
    <property type="entry name" value="TCS_response_regulator"/>
</dbReference>
<evidence type="ECO:0000313" key="3">
    <source>
        <dbReference type="EMBL" id="KAA2234731.1"/>
    </source>
</evidence>
<reference evidence="3 4" key="2">
    <citation type="submission" date="2019-09" db="EMBL/GenBank/DDBJ databases">
        <authorList>
            <person name="Jin C."/>
        </authorList>
    </citation>
    <scope>NUCLEOTIDE SEQUENCE [LARGE SCALE GENOMIC DNA]</scope>
    <source>
        <strain evidence="3 4">BN140002</strain>
    </source>
</reference>
<feature type="modified residue" description="4-aspartylphosphate" evidence="1">
    <location>
        <position position="64"/>
    </location>
</feature>
<comment type="caution">
    <text evidence="3">The sequence shown here is derived from an EMBL/GenBank/DDBJ whole genome shotgun (WGS) entry which is preliminary data.</text>
</comment>
<dbReference type="PANTHER" id="PTHR44520">
    <property type="entry name" value="RESPONSE REGULATOR RCP1-RELATED"/>
    <property type="match status" value="1"/>
</dbReference>
<dbReference type="RefSeq" id="WP_149821944.1">
    <property type="nucleotide sequence ID" value="NZ_VUOA01000044.1"/>
</dbReference>
<dbReference type="AlphaFoldDB" id="A0A5B2V700"/>
<evidence type="ECO:0000259" key="2">
    <source>
        <dbReference type="PROSITE" id="PS50110"/>
    </source>
</evidence>
<dbReference type="InterPro" id="IPR011006">
    <property type="entry name" value="CheY-like_superfamily"/>
</dbReference>
<dbReference type="PANTHER" id="PTHR44520:SF1">
    <property type="entry name" value="TWO-COMPONENT SYSTEM REGULATORY PROTEIN"/>
    <property type="match status" value="1"/>
</dbReference>
<accession>A0A5B2V700</accession>
<proteinExistence type="predicted"/>
<gene>
    <name evidence="3" type="ORF">F0L46_22940</name>
</gene>
<protein>
    <submittedName>
        <fullName evidence="3">Response regulator</fullName>
    </submittedName>
</protein>
<dbReference type="CDD" id="cd17557">
    <property type="entry name" value="REC_Rcp-like"/>
    <property type="match status" value="1"/>
</dbReference>
<dbReference type="Proteomes" id="UP000323142">
    <property type="component" value="Unassembled WGS sequence"/>
</dbReference>
<keyword evidence="1" id="KW-0597">Phosphoprotein</keyword>
<organism evidence="3 4">
    <name type="scientific">Salinarimonas soli</name>
    <dbReference type="NCBI Taxonomy" id="1638099"/>
    <lineage>
        <taxon>Bacteria</taxon>
        <taxon>Pseudomonadati</taxon>
        <taxon>Pseudomonadota</taxon>
        <taxon>Alphaproteobacteria</taxon>
        <taxon>Hyphomicrobiales</taxon>
        <taxon>Salinarimonadaceae</taxon>
        <taxon>Salinarimonas</taxon>
    </lineage>
</organism>
<evidence type="ECO:0000256" key="1">
    <source>
        <dbReference type="PROSITE-ProRule" id="PRU00169"/>
    </source>
</evidence>
<feature type="domain" description="Response regulatory" evidence="2">
    <location>
        <begin position="7"/>
        <end position="131"/>
    </location>
</feature>
<dbReference type="InterPro" id="IPR001789">
    <property type="entry name" value="Sig_transdc_resp-reg_receiver"/>
</dbReference>
<evidence type="ECO:0000313" key="4">
    <source>
        <dbReference type="Proteomes" id="UP000323142"/>
    </source>
</evidence>
<dbReference type="PROSITE" id="PS50110">
    <property type="entry name" value="RESPONSE_REGULATORY"/>
    <property type="match status" value="1"/>
</dbReference>